<dbReference type="AlphaFoldDB" id="A0A1I8IIC3"/>
<feature type="region of interest" description="Disordered" evidence="1">
    <location>
        <begin position="373"/>
        <end position="406"/>
    </location>
</feature>
<protein>
    <submittedName>
        <fullName evidence="3">RING-type domain-containing protein</fullName>
    </submittedName>
</protein>
<name>A0A1I8IIC3_9PLAT</name>
<accession>A0A1I8IIC3</accession>
<evidence type="ECO:0000313" key="2">
    <source>
        <dbReference type="Proteomes" id="UP000095280"/>
    </source>
</evidence>
<evidence type="ECO:0000256" key="1">
    <source>
        <dbReference type="SAM" id="MobiDB-lite"/>
    </source>
</evidence>
<dbReference type="WBParaSite" id="maker-uti_cns_0012931-snap-gene-0.2-mRNA-1">
    <property type="protein sequence ID" value="maker-uti_cns_0012931-snap-gene-0.2-mRNA-1"/>
    <property type="gene ID" value="maker-uti_cns_0012931-snap-gene-0.2"/>
</dbReference>
<reference evidence="3" key="1">
    <citation type="submission" date="2016-11" db="UniProtKB">
        <authorList>
            <consortium name="WormBaseParasite"/>
        </authorList>
    </citation>
    <scope>IDENTIFICATION</scope>
</reference>
<proteinExistence type="predicted"/>
<keyword evidence="2" id="KW-1185">Reference proteome</keyword>
<evidence type="ECO:0000313" key="3">
    <source>
        <dbReference type="WBParaSite" id="maker-uti_cns_0012931-snap-gene-0.2-mRNA-1"/>
    </source>
</evidence>
<dbReference type="Proteomes" id="UP000095280">
    <property type="component" value="Unplaced"/>
</dbReference>
<organism evidence="2 3">
    <name type="scientific">Macrostomum lignano</name>
    <dbReference type="NCBI Taxonomy" id="282301"/>
    <lineage>
        <taxon>Eukaryota</taxon>
        <taxon>Metazoa</taxon>
        <taxon>Spiralia</taxon>
        <taxon>Lophotrochozoa</taxon>
        <taxon>Platyhelminthes</taxon>
        <taxon>Rhabditophora</taxon>
        <taxon>Macrostomorpha</taxon>
        <taxon>Macrostomida</taxon>
        <taxon>Macrostomidae</taxon>
        <taxon>Macrostomum</taxon>
    </lineage>
</organism>
<feature type="region of interest" description="Disordered" evidence="1">
    <location>
        <begin position="197"/>
        <end position="222"/>
    </location>
</feature>
<feature type="compositionally biased region" description="Low complexity" evidence="1">
    <location>
        <begin position="207"/>
        <end position="222"/>
    </location>
</feature>
<sequence>VKADLLSACPDSARRTAAPIEAHRSGGGVIRRRIVGGCHCCCSTVAAVAGANSGSAAAASGAAVSTAVASLVAVSAAECTRYFSPPQQQQQPRHQHHHHNQGYAQLATQIPVRLQMMAQSQQHQQQQPQAMTGAAGLASFNSPLGPQDAAYWPLWVNITVPLLSALAFAAVQALLLFVDDPGLRSAKRAVSVELGDLNSSGRRSRPARAPSPEAAAEAGELSASGTDAAVQCDLLRPAASTSLFRRAAASPVHPSQQQNTRQRTVSFGALQTGDIGHAGGGGQRQRSDSETMRMLEGMLLRPTRRHTAHSHQHLTHLSENDSRIGAGAIIQDSSLAPATQSLTGQSGQRLLHSVNHYYQQHQRLQARQMRYSTPVQPNWRPNADEQGRPRRHAGAADAAVKRSGDD</sequence>